<evidence type="ECO:0000313" key="6">
    <source>
        <dbReference type="EMBL" id="MDN0025270.1"/>
    </source>
</evidence>
<name>A0AAW7JQT0_9BACT</name>
<evidence type="ECO:0000256" key="2">
    <source>
        <dbReference type="ARBA" id="ARBA00023067"/>
    </source>
</evidence>
<dbReference type="SMART" id="SM00411">
    <property type="entry name" value="BHL"/>
    <property type="match status" value="1"/>
</dbReference>
<dbReference type="RefSeq" id="WP_021994510.1">
    <property type="nucleotide sequence ID" value="NZ_CALUKV010000005.1"/>
</dbReference>
<dbReference type="CDD" id="cd13832">
    <property type="entry name" value="IHF"/>
    <property type="match status" value="1"/>
</dbReference>
<dbReference type="PRINTS" id="PR01727">
    <property type="entry name" value="DNABINDINGHU"/>
</dbReference>
<dbReference type="GO" id="GO:0005829">
    <property type="term" value="C:cytosol"/>
    <property type="evidence" value="ECO:0007669"/>
    <property type="project" value="TreeGrafter"/>
</dbReference>
<keyword evidence="7" id="KW-1185">Reference proteome</keyword>
<comment type="similarity">
    <text evidence="1 4">Belongs to the bacterial histone-like protein family.</text>
</comment>
<evidence type="ECO:0000313" key="7">
    <source>
        <dbReference type="Proteomes" id="UP001167831"/>
    </source>
</evidence>
<dbReference type="Proteomes" id="UP001167831">
    <property type="component" value="Unassembled WGS sequence"/>
</dbReference>
<dbReference type="GO" id="GO:0030261">
    <property type="term" value="P:chromosome condensation"/>
    <property type="evidence" value="ECO:0007669"/>
    <property type="project" value="UniProtKB-KW"/>
</dbReference>
<dbReference type="AlphaFoldDB" id="A0AAW7JQT0"/>
<protein>
    <submittedName>
        <fullName evidence="6">HU family DNA-binding protein</fullName>
    </submittedName>
</protein>
<dbReference type="GO" id="GO:0030527">
    <property type="term" value="F:structural constituent of chromatin"/>
    <property type="evidence" value="ECO:0007669"/>
    <property type="project" value="InterPro"/>
</dbReference>
<evidence type="ECO:0000313" key="8">
    <source>
        <dbReference type="Proteomes" id="UP001168478"/>
    </source>
</evidence>
<keyword evidence="2" id="KW-0226">DNA condensation</keyword>
<organism evidence="6 8">
    <name type="scientific">Leyella lascolaii</name>
    <dbReference type="NCBI Taxonomy" id="1776379"/>
    <lineage>
        <taxon>Bacteria</taxon>
        <taxon>Pseudomonadati</taxon>
        <taxon>Bacteroidota</taxon>
        <taxon>Bacteroidia</taxon>
        <taxon>Bacteroidales</taxon>
        <taxon>Prevotellaceae</taxon>
        <taxon>Leyella</taxon>
    </lineage>
</organism>
<dbReference type="Pfam" id="PF00216">
    <property type="entry name" value="Bac_DNA_binding"/>
    <property type="match status" value="1"/>
</dbReference>
<dbReference type="InterPro" id="IPR010992">
    <property type="entry name" value="IHF-like_DNA-bd_dom_sf"/>
</dbReference>
<evidence type="ECO:0000313" key="5">
    <source>
        <dbReference type="EMBL" id="MDN0023026.1"/>
    </source>
</evidence>
<reference evidence="6" key="2">
    <citation type="submission" date="2023-08" db="EMBL/GenBank/DDBJ databases">
        <title>Identification and characterization of horizontal gene transfer across gut microbiota members of farm animals based on homology search.</title>
        <authorList>
            <person name="Schwarzerova J."/>
            <person name="Nykrynova M."/>
            <person name="Jureckova K."/>
            <person name="Cejkova D."/>
            <person name="Rychlik I."/>
        </authorList>
    </citation>
    <scope>NUCLEOTIDE SEQUENCE</scope>
    <source>
        <strain evidence="6">ET15</strain>
        <strain evidence="5">ET37</strain>
    </source>
</reference>
<reference evidence="6" key="1">
    <citation type="submission" date="2023-06" db="EMBL/GenBank/DDBJ databases">
        <authorList>
            <person name="Zeman M."/>
            <person name="Kubasova T."/>
            <person name="Jahodarova E."/>
            <person name="Nykrynova M."/>
            <person name="Rychlik I."/>
        </authorList>
    </citation>
    <scope>NUCLEOTIDE SEQUENCE</scope>
    <source>
        <strain evidence="6">ET15</strain>
        <strain evidence="5">ET37</strain>
    </source>
</reference>
<dbReference type="GO" id="GO:0003677">
    <property type="term" value="F:DNA binding"/>
    <property type="evidence" value="ECO:0007669"/>
    <property type="project" value="UniProtKB-KW"/>
</dbReference>
<evidence type="ECO:0000256" key="4">
    <source>
        <dbReference type="RuleBase" id="RU003939"/>
    </source>
</evidence>
<dbReference type="Proteomes" id="UP001168478">
    <property type="component" value="Unassembled WGS sequence"/>
</dbReference>
<dbReference type="InterPro" id="IPR000119">
    <property type="entry name" value="Hist_DNA-bd"/>
</dbReference>
<dbReference type="EMBL" id="JAUEIE010000007">
    <property type="protein sequence ID" value="MDN0023026.1"/>
    <property type="molecule type" value="Genomic_DNA"/>
</dbReference>
<evidence type="ECO:0000256" key="3">
    <source>
        <dbReference type="ARBA" id="ARBA00023125"/>
    </source>
</evidence>
<sequence length="95" mass="11092">MNNKEYIYELSQRCGYTQENTQKYVRSVIEVMASRFDEGENVSVPNFGTFELKNRMERIVVNPSTGQRMMVPPKIVLNFKPVASIKEKLRKSENE</sequence>
<dbReference type="SUPFAM" id="SSF47729">
    <property type="entry name" value="IHF-like DNA-binding proteins"/>
    <property type="match status" value="1"/>
</dbReference>
<accession>A0AAW7JQT0</accession>
<comment type="caution">
    <text evidence="6">The sequence shown here is derived from an EMBL/GenBank/DDBJ whole genome shotgun (WGS) entry which is preliminary data.</text>
</comment>
<dbReference type="PANTHER" id="PTHR33175:SF3">
    <property type="entry name" value="DNA-BINDING PROTEIN HU-BETA"/>
    <property type="match status" value="1"/>
</dbReference>
<dbReference type="Gene3D" id="4.10.520.10">
    <property type="entry name" value="IHF-like DNA-binding proteins"/>
    <property type="match status" value="1"/>
</dbReference>
<proteinExistence type="inferred from homology"/>
<dbReference type="EMBL" id="JAUEIF010000005">
    <property type="protein sequence ID" value="MDN0025270.1"/>
    <property type="molecule type" value="Genomic_DNA"/>
</dbReference>
<keyword evidence="3 6" id="KW-0238">DNA-binding</keyword>
<dbReference type="PANTHER" id="PTHR33175">
    <property type="entry name" value="DNA-BINDING PROTEIN HU"/>
    <property type="match status" value="1"/>
</dbReference>
<gene>
    <name evidence="5" type="ORF">QVN81_08355</name>
    <name evidence="6" type="ORF">QVN84_07030</name>
</gene>
<evidence type="ECO:0000256" key="1">
    <source>
        <dbReference type="ARBA" id="ARBA00010529"/>
    </source>
</evidence>